<sequence length="489" mass="56444">MKSIVTALFNSKYSYWVLPFFIGLYPFLFYYSNNFASINSASHLLYFLGYFFGIPYLVFGVLQLLFTISNTLRQYKTHVIFVTIIMCVCTLMSYASYLTYKKKALVVILVVSILLSLKLHQQYKKLIVLVLLMTILPILKNGVHLYDQFKNAEWLTAPEDIGTVTFKKSPNVYLIQPDGYVGPQMMKSDLYNHTTDLYDWLETNSFKVYDNFRSNYPASLASNSSMFAMKHHYFGGSLINTIEVPRARDMIVGESPVTNVFKRNGYSNYFVVQDEYFQQNKGEEGYDYYNIEQSEIPSFCNGNMVKKVVFEDLKKAMKVDDLNKPKFFFVEKLLPHHVHFYAPSDRVAAERKEYLEKIDEVSEWLKVTVSYIQKEDPTAIIIILADHGGWVGIENYNEMFSTQDEAKIASIYSAIAAIKWNGHLNEGYDTELKSNVNLFRVLFSVLSENKSYLENLEDNSSYNLSIGNPLYNQVVKVIDDSGAKVYEKQ</sequence>
<reference evidence="2 3" key="1">
    <citation type="submission" date="2016-10" db="EMBL/GenBank/DDBJ databases">
        <authorList>
            <person name="de Groot N.N."/>
        </authorList>
    </citation>
    <scope>NUCLEOTIDE SEQUENCE [LARGE SCALE GENOMIC DNA]</scope>
    <source>
        <strain evidence="2 3">DSM 16195</strain>
    </source>
</reference>
<proteinExistence type="predicted"/>
<dbReference type="AlphaFoldDB" id="A0A1G7IMJ5"/>
<name>A0A1G7IMJ5_9FLAO</name>
<dbReference type="InterPro" id="IPR017850">
    <property type="entry name" value="Alkaline_phosphatase_core_sf"/>
</dbReference>
<dbReference type="STRING" id="227084.SAMN05421855_10687"/>
<feature type="transmembrane region" description="Helical" evidence="1">
    <location>
        <begin position="78"/>
        <end position="97"/>
    </location>
</feature>
<feature type="transmembrane region" description="Helical" evidence="1">
    <location>
        <begin position="103"/>
        <end position="119"/>
    </location>
</feature>
<evidence type="ECO:0000313" key="2">
    <source>
        <dbReference type="EMBL" id="SDF13835.1"/>
    </source>
</evidence>
<evidence type="ECO:0000256" key="1">
    <source>
        <dbReference type="SAM" id="Phobius"/>
    </source>
</evidence>
<feature type="transmembrane region" description="Helical" evidence="1">
    <location>
        <begin position="126"/>
        <end position="146"/>
    </location>
</feature>
<dbReference type="Gene3D" id="3.40.720.10">
    <property type="entry name" value="Alkaline Phosphatase, subunit A"/>
    <property type="match status" value="1"/>
</dbReference>
<dbReference type="EMBL" id="FNBA01000006">
    <property type="protein sequence ID" value="SDF13835.1"/>
    <property type="molecule type" value="Genomic_DNA"/>
</dbReference>
<keyword evidence="1" id="KW-0812">Transmembrane</keyword>
<evidence type="ECO:0008006" key="4">
    <source>
        <dbReference type="Google" id="ProtNLM"/>
    </source>
</evidence>
<feature type="transmembrane region" description="Helical" evidence="1">
    <location>
        <begin position="44"/>
        <end position="66"/>
    </location>
</feature>
<accession>A0A1G7IMJ5</accession>
<evidence type="ECO:0000313" key="3">
    <source>
        <dbReference type="Proteomes" id="UP000199321"/>
    </source>
</evidence>
<keyword evidence="1" id="KW-0472">Membrane</keyword>
<protein>
    <recommendedName>
        <fullName evidence="4">Sulfatase</fullName>
    </recommendedName>
</protein>
<gene>
    <name evidence="2" type="ORF">SAMN05421855_10687</name>
</gene>
<feature type="transmembrane region" description="Helical" evidence="1">
    <location>
        <begin position="12"/>
        <end position="32"/>
    </location>
</feature>
<keyword evidence="1" id="KW-1133">Transmembrane helix</keyword>
<keyword evidence="3" id="KW-1185">Reference proteome</keyword>
<dbReference type="SUPFAM" id="SSF53649">
    <property type="entry name" value="Alkaline phosphatase-like"/>
    <property type="match status" value="1"/>
</dbReference>
<organism evidence="2 3">
    <name type="scientific">Ulvibacter litoralis</name>
    <dbReference type="NCBI Taxonomy" id="227084"/>
    <lineage>
        <taxon>Bacteria</taxon>
        <taxon>Pseudomonadati</taxon>
        <taxon>Bacteroidota</taxon>
        <taxon>Flavobacteriia</taxon>
        <taxon>Flavobacteriales</taxon>
        <taxon>Flavobacteriaceae</taxon>
        <taxon>Ulvibacter</taxon>
    </lineage>
</organism>
<dbReference type="Proteomes" id="UP000199321">
    <property type="component" value="Unassembled WGS sequence"/>
</dbReference>